<sequence length="513" mass="56240">MTTTSTSWPLGHLFAHAARRWPDRACWTTVDGRSRTFAEVDERIDRICDALTARGARKGDRVALLDTDSFAYAELLGACFKLGLTYVPVNYRLAPFEIENVLGRARPGWFFVGERYLETARKVLGTLPGEVRLWSLDGCLDDDVETLVAEGRPVPPEVRVEDDDVLGIMFTSGTTGLPKGVVQSARMLKTMLWMGGETAARPGAVRYTASPIFHIAGWAIVFNQVAHGATSLIHPQFEPDVVARAISSGLLTGCFLVPTMIQQVMEADGGPGPGERLDTLLYGSAPMPPSLLRRALERWPSVDFYNLFGAGTESGLQTLLRPDDHRRALAGEEHLLASAGQPILGVDLRILDDEGRPCPPGVVGNIAARTDCVMDGYLDMADLTTTALHDGYFWGGDRGWMDERGYLFLGGRSRDMIIRGGENIYVAEVEQVLTDVPGVADAAVVGRPDETWGEVVVAFVEHREQPAPTVEALEQMCRARLASYKVPVEYHVLVELPRNPTGKVRKNELVARL</sequence>
<organism evidence="5 6">
    <name type="scientific">Geodermatophilus nigrescens</name>
    <dbReference type="NCBI Taxonomy" id="1070870"/>
    <lineage>
        <taxon>Bacteria</taxon>
        <taxon>Bacillati</taxon>
        <taxon>Actinomycetota</taxon>
        <taxon>Actinomycetes</taxon>
        <taxon>Geodermatophilales</taxon>
        <taxon>Geodermatophilaceae</taxon>
        <taxon>Geodermatophilus</taxon>
    </lineage>
</organism>
<reference evidence="5 6" key="1">
    <citation type="submission" date="2016-11" db="EMBL/GenBank/DDBJ databases">
        <authorList>
            <person name="Jaros S."/>
            <person name="Januszkiewicz K."/>
            <person name="Wedrychowicz H."/>
        </authorList>
    </citation>
    <scope>NUCLEOTIDE SEQUENCE [LARGE SCALE GENOMIC DNA]</scope>
    <source>
        <strain evidence="5 6">DSM 45408</strain>
    </source>
</reference>
<evidence type="ECO:0000256" key="2">
    <source>
        <dbReference type="ARBA" id="ARBA00022598"/>
    </source>
</evidence>
<dbReference type="Pfam" id="PF13193">
    <property type="entry name" value="AMP-binding_C"/>
    <property type="match status" value="1"/>
</dbReference>
<protein>
    <submittedName>
        <fullName evidence="5">Long-chain acyl-CoA synthetase</fullName>
    </submittedName>
</protein>
<evidence type="ECO:0000313" key="6">
    <source>
        <dbReference type="Proteomes" id="UP000184471"/>
    </source>
</evidence>
<evidence type="ECO:0000313" key="5">
    <source>
        <dbReference type="EMBL" id="SHG66907.1"/>
    </source>
</evidence>
<dbReference type="InterPro" id="IPR000873">
    <property type="entry name" value="AMP-dep_synth/lig_dom"/>
</dbReference>
<dbReference type="AlphaFoldDB" id="A0A1M5LP96"/>
<dbReference type="Pfam" id="PF00501">
    <property type="entry name" value="AMP-binding"/>
    <property type="match status" value="1"/>
</dbReference>
<evidence type="ECO:0000259" key="3">
    <source>
        <dbReference type="Pfam" id="PF00501"/>
    </source>
</evidence>
<dbReference type="InterPro" id="IPR045851">
    <property type="entry name" value="AMP-bd_C_sf"/>
</dbReference>
<evidence type="ECO:0000256" key="1">
    <source>
        <dbReference type="ARBA" id="ARBA00006432"/>
    </source>
</evidence>
<dbReference type="Gene3D" id="3.40.50.12780">
    <property type="entry name" value="N-terminal domain of ligase-like"/>
    <property type="match status" value="1"/>
</dbReference>
<keyword evidence="6" id="KW-1185">Reference proteome</keyword>
<proteinExistence type="inferred from homology"/>
<dbReference type="InterPro" id="IPR020845">
    <property type="entry name" value="AMP-binding_CS"/>
</dbReference>
<accession>A0A1M5LP96</accession>
<feature type="domain" description="AMP-dependent synthetase/ligase" evidence="3">
    <location>
        <begin position="14"/>
        <end position="378"/>
    </location>
</feature>
<dbReference type="PANTHER" id="PTHR43201">
    <property type="entry name" value="ACYL-COA SYNTHETASE"/>
    <property type="match status" value="1"/>
</dbReference>
<dbReference type="Gene3D" id="3.30.300.30">
    <property type="match status" value="1"/>
</dbReference>
<dbReference type="InterPro" id="IPR042099">
    <property type="entry name" value="ANL_N_sf"/>
</dbReference>
<dbReference type="GO" id="GO:0031956">
    <property type="term" value="F:medium-chain fatty acid-CoA ligase activity"/>
    <property type="evidence" value="ECO:0007669"/>
    <property type="project" value="TreeGrafter"/>
</dbReference>
<comment type="similarity">
    <text evidence="1">Belongs to the ATP-dependent AMP-binding enzyme family.</text>
</comment>
<dbReference type="STRING" id="1070870.SAMN05444351_2878"/>
<dbReference type="RefSeq" id="WP_073420925.1">
    <property type="nucleotide sequence ID" value="NZ_FQVX01000003.1"/>
</dbReference>
<dbReference type="OrthoDB" id="9803968at2"/>
<dbReference type="SUPFAM" id="SSF56801">
    <property type="entry name" value="Acetyl-CoA synthetase-like"/>
    <property type="match status" value="1"/>
</dbReference>
<dbReference type="PROSITE" id="PS00455">
    <property type="entry name" value="AMP_BINDING"/>
    <property type="match status" value="1"/>
</dbReference>
<gene>
    <name evidence="5" type="ORF">SAMN05444351_2878</name>
</gene>
<dbReference type="EMBL" id="FQVX01000003">
    <property type="protein sequence ID" value="SHG66907.1"/>
    <property type="molecule type" value="Genomic_DNA"/>
</dbReference>
<feature type="domain" description="AMP-binding enzyme C-terminal" evidence="4">
    <location>
        <begin position="428"/>
        <end position="503"/>
    </location>
</feature>
<dbReference type="GO" id="GO:0006631">
    <property type="term" value="P:fatty acid metabolic process"/>
    <property type="evidence" value="ECO:0007669"/>
    <property type="project" value="TreeGrafter"/>
</dbReference>
<name>A0A1M5LP96_9ACTN</name>
<dbReference type="InterPro" id="IPR025110">
    <property type="entry name" value="AMP-bd_C"/>
</dbReference>
<evidence type="ECO:0000259" key="4">
    <source>
        <dbReference type="Pfam" id="PF13193"/>
    </source>
</evidence>
<dbReference type="Proteomes" id="UP000184471">
    <property type="component" value="Unassembled WGS sequence"/>
</dbReference>
<dbReference type="FunFam" id="3.30.300.30:FF:000008">
    <property type="entry name" value="2,3-dihydroxybenzoate-AMP ligase"/>
    <property type="match status" value="1"/>
</dbReference>
<dbReference type="PANTHER" id="PTHR43201:SF5">
    <property type="entry name" value="MEDIUM-CHAIN ACYL-COA LIGASE ACSF2, MITOCHONDRIAL"/>
    <property type="match status" value="1"/>
</dbReference>
<keyword evidence="2" id="KW-0436">Ligase</keyword>